<keyword evidence="6 11" id="KW-0548">Nucleotidyltransferase</keyword>
<keyword evidence="5 11" id="KW-0808">Transferase</keyword>
<comment type="catalytic activity">
    <reaction evidence="10 11">
        <text>nicotinate beta-D-ribonucleotide + ATP + H(+) = deamido-NAD(+) + diphosphate</text>
        <dbReference type="Rhea" id="RHEA:22860"/>
        <dbReference type="ChEBI" id="CHEBI:15378"/>
        <dbReference type="ChEBI" id="CHEBI:30616"/>
        <dbReference type="ChEBI" id="CHEBI:33019"/>
        <dbReference type="ChEBI" id="CHEBI:57502"/>
        <dbReference type="ChEBI" id="CHEBI:58437"/>
        <dbReference type="EC" id="2.7.7.18"/>
    </reaction>
</comment>
<dbReference type="PATRIC" id="fig|543877.4.peg.2238"/>
<sequence>MRLLGDEHVHDSTRPVLTFARRIGLLGGSFNPAHGGHRRISLFARQALGLDEIWWMVSPGNPLKPRAGMAPLGARVKSAIHKARGAPIRVTAIERELGTRYTIDSLRALIARYPRHRFVWLMGSDNLAQFHQWKDWRDIARALPIAVVARPGYDGAALASPAMAWLRRHRVGAATFRKRGEWSAPSLVTLRFDPDPRSATAIRRADPDWADRFSQVPPRDQLTFRPIRPISVPERVQAP</sequence>
<name>A0A0G3XAP0_9SPHN</name>
<comment type="similarity">
    <text evidence="3 11">Belongs to the NadD family.</text>
</comment>
<proteinExistence type="inferred from homology"/>
<dbReference type="GO" id="GO:0009435">
    <property type="term" value="P:NAD+ biosynthetic process"/>
    <property type="evidence" value="ECO:0007669"/>
    <property type="project" value="UniProtKB-UniRule"/>
</dbReference>
<dbReference type="PANTHER" id="PTHR39321:SF3">
    <property type="entry name" value="PHOSPHOPANTETHEINE ADENYLYLTRANSFERASE"/>
    <property type="match status" value="1"/>
</dbReference>
<dbReference type="GO" id="GO:0005524">
    <property type="term" value="F:ATP binding"/>
    <property type="evidence" value="ECO:0007669"/>
    <property type="project" value="UniProtKB-KW"/>
</dbReference>
<dbReference type="CDD" id="cd02165">
    <property type="entry name" value="NMNAT"/>
    <property type="match status" value="1"/>
</dbReference>
<dbReference type="EC" id="2.7.7.18" evidence="11"/>
<comment type="pathway">
    <text evidence="2 11">Cofactor biosynthesis; NAD(+) biosynthesis; deamido-NAD(+) from nicotinate D-ribonucleotide: step 1/1.</text>
</comment>
<feature type="domain" description="Cytidyltransferase-like" evidence="12">
    <location>
        <begin position="25"/>
        <end position="204"/>
    </location>
</feature>
<keyword evidence="14" id="KW-1185">Reference proteome</keyword>
<reference evidence="13 14" key="1">
    <citation type="submission" date="2015-06" db="EMBL/GenBank/DDBJ databases">
        <authorList>
            <person name="Kim K.M."/>
        </authorList>
    </citation>
    <scope>NUCLEOTIDE SEQUENCE [LARGE SCALE GENOMIC DNA]</scope>
    <source>
        <strain evidence="13 14">KCTC 22370</strain>
    </source>
</reference>
<evidence type="ECO:0000256" key="4">
    <source>
        <dbReference type="ARBA" id="ARBA00022642"/>
    </source>
</evidence>
<evidence type="ECO:0000256" key="8">
    <source>
        <dbReference type="ARBA" id="ARBA00022840"/>
    </source>
</evidence>
<evidence type="ECO:0000256" key="10">
    <source>
        <dbReference type="ARBA" id="ARBA00048721"/>
    </source>
</evidence>
<dbReference type="NCBIfam" id="NF000843">
    <property type="entry name" value="PRK00071.2-2"/>
    <property type="match status" value="1"/>
</dbReference>
<dbReference type="InterPro" id="IPR014729">
    <property type="entry name" value="Rossmann-like_a/b/a_fold"/>
</dbReference>
<comment type="function">
    <text evidence="1 11">Catalyzes the reversible adenylation of nicotinate mononucleotide (NaMN) to nicotinic acid adenine dinucleotide (NaAD).</text>
</comment>
<keyword evidence="4 11" id="KW-0662">Pyridine nucleotide biosynthesis</keyword>
<dbReference type="InterPro" id="IPR005248">
    <property type="entry name" value="NadD/NMNAT"/>
</dbReference>
<dbReference type="InterPro" id="IPR004821">
    <property type="entry name" value="Cyt_trans-like"/>
</dbReference>
<organism evidence="13 14">
    <name type="scientific">Pelagerythrobacter marensis</name>
    <dbReference type="NCBI Taxonomy" id="543877"/>
    <lineage>
        <taxon>Bacteria</taxon>
        <taxon>Pseudomonadati</taxon>
        <taxon>Pseudomonadota</taxon>
        <taxon>Alphaproteobacteria</taxon>
        <taxon>Sphingomonadales</taxon>
        <taxon>Erythrobacteraceae</taxon>
        <taxon>Pelagerythrobacter</taxon>
    </lineage>
</organism>
<dbReference type="SUPFAM" id="SSF52374">
    <property type="entry name" value="Nucleotidylyl transferase"/>
    <property type="match status" value="1"/>
</dbReference>
<evidence type="ECO:0000256" key="1">
    <source>
        <dbReference type="ARBA" id="ARBA00002324"/>
    </source>
</evidence>
<protein>
    <recommendedName>
        <fullName evidence="11">Probable nicotinate-nucleotide adenylyltransferase</fullName>
        <ecNumber evidence="11">2.7.7.18</ecNumber>
    </recommendedName>
    <alternativeName>
        <fullName evidence="11">Deamido-NAD(+) diphosphorylase</fullName>
    </alternativeName>
    <alternativeName>
        <fullName evidence="11">Deamido-NAD(+) pyrophosphorylase</fullName>
    </alternativeName>
    <alternativeName>
        <fullName evidence="11">Nicotinate mononucleotide adenylyltransferase</fullName>
        <shortName evidence="11">NaMN adenylyltransferase</shortName>
    </alternativeName>
</protein>
<dbReference type="PANTHER" id="PTHR39321">
    <property type="entry name" value="NICOTINATE-NUCLEOTIDE ADENYLYLTRANSFERASE-RELATED"/>
    <property type="match status" value="1"/>
</dbReference>
<dbReference type="EMBL" id="CP011805">
    <property type="protein sequence ID" value="AKM08262.1"/>
    <property type="molecule type" value="Genomic_DNA"/>
</dbReference>
<dbReference type="GO" id="GO:0004515">
    <property type="term" value="F:nicotinate-nucleotide adenylyltransferase activity"/>
    <property type="evidence" value="ECO:0007669"/>
    <property type="project" value="UniProtKB-UniRule"/>
</dbReference>
<evidence type="ECO:0000256" key="6">
    <source>
        <dbReference type="ARBA" id="ARBA00022695"/>
    </source>
</evidence>
<evidence type="ECO:0000256" key="5">
    <source>
        <dbReference type="ARBA" id="ARBA00022679"/>
    </source>
</evidence>
<evidence type="ECO:0000256" key="9">
    <source>
        <dbReference type="ARBA" id="ARBA00023027"/>
    </source>
</evidence>
<dbReference type="STRING" id="543877.AM2010_2203"/>
<evidence type="ECO:0000256" key="7">
    <source>
        <dbReference type="ARBA" id="ARBA00022741"/>
    </source>
</evidence>
<dbReference type="HAMAP" id="MF_00244">
    <property type="entry name" value="NaMN_adenylyltr"/>
    <property type="match status" value="1"/>
</dbReference>
<evidence type="ECO:0000256" key="3">
    <source>
        <dbReference type="ARBA" id="ARBA00009014"/>
    </source>
</evidence>
<evidence type="ECO:0000259" key="12">
    <source>
        <dbReference type="Pfam" id="PF01467"/>
    </source>
</evidence>
<dbReference type="Pfam" id="PF01467">
    <property type="entry name" value="CTP_transf_like"/>
    <property type="match status" value="1"/>
</dbReference>
<evidence type="ECO:0000313" key="14">
    <source>
        <dbReference type="Proteomes" id="UP000037643"/>
    </source>
</evidence>
<gene>
    <name evidence="11" type="primary">nadD</name>
    <name evidence="13" type="ORF">AM2010_2203</name>
</gene>
<evidence type="ECO:0000256" key="11">
    <source>
        <dbReference type="HAMAP-Rule" id="MF_00244"/>
    </source>
</evidence>
<evidence type="ECO:0000256" key="2">
    <source>
        <dbReference type="ARBA" id="ARBA00005019"/>
    </source>
</evidence>
<evidence type="ECO:0000313" key="13">
    <source>
        <dbReference type="EMBL" id="AKM08262.1"/>
    </source>
</evidence>
<dbReference type="Gene3D" id="3.40.50.620">
    <property type="entry name" value="HUPs"/>
    <property type="match status" value="1"/>
</dbReference>
<keyword evidence="7 11" id="KW-0547">Nucleotide-binding</keyword>
<dbReference type="Proteomes" id="UP000037643">
    <property type="component" value="Chromosome"/>
</dbReference>
<accession>A0A0G3XAP0</accession>
<dbReference type="KEGG" id="amx:AM2010_2203"/>
<keyword evidence="9 11" id="KW-0520">NAD</keyword>
<dbReference type="UniPathway" id="UPA00253">
    <property type="reaction ID" value="UER00332"/>
</dbReference>
<keyword evidence="8 11" id="KW-0067">ATP-binding</keyword>
<dbReference type="AlphaFoldDB" id="A0A0G3XAP0"/>